<dbReference type="PANTHER" id="PTHR38696">
    <property type="entry name" value="MEDIATOR OF RNA POLYMERASE II TRANSCRIPTION SUBUNIT 13"/>
    <property type="match status" value="1"/>
</dbReference>
<feature type="compositionally biased region" description="Polar residues" evidence="1">
    <location>
        <begin position="857"/>
        <end position="866"/>
    </location>
</feature>
<keyword evidence="3" id="KW-1185">Reference proteome</keyword>
<feature type="region of interest" description="Disordered" evidence="1">
    <location>
        <begin position="133"/>
        <end position="176"/>
    </location>
</feature>
<feature type="region of interest" description="Disordered" evidence="1">
    <location>
        <begin position="448"/>
        <end position="556"/>
    </location>
</feature>
<name>A0A0D7A681_9AGAR</name>
<accession>A0A0D7A681</accession>
<feature type="compositionally biased region" description="Basic and acidic residues" evidence="1">
    <location>
        <begin position="890"/>
        <end position="915"/>
    </location>
</feature>
<reference evidence="2 3" key="1">
    <citation type="journal article" date="2015" name="Fungal Genet. Biol.">
        <title>Evolution of novel wood decay mechanisms in Agaricales revealed by the genome sequences of Fistulina hepatica and Cylindrobasidium torrendii.</title>
        <authorList>
            <person name="Floudas D."/>
            <person name="Held B.W."/>
            <person name="Riley R."/>
            <person name="Nagy L.G."/>
            <person name="Koehler G."/>
            <person name="Ransdell A.S."/>
            <person name="Younus H."/>
            <person name="Chow J."/>
            <person name="Chiniquy J."/>
            <person name="Lipzen A."/>
            <person name="Tritt A."/>
            <person name="Sun H."/>
            <person name="Haridas S."/>
            <person name="LaButti K."/>
            <person name="Ohm R.A."/>
            <person name="Kues U."/>
            <person name="Blanchette R.A."/>
            <person name="Grigoriev I.V."/>
            <person name="Minto R.E."/>
            <person name="Hibbett D.S."/>
        </authorList>
    </citation>
    <scope>NUCLEOTIDE SEQUENCE [LARGE SCALE GENOMIC DNA]</scope>
    <source>
        <strain evidence="2 3">ATCC 64428</strain>
    </source>
</reference>
<feature type="compositionally biased region" description="Basic and acidic residues" evidence="1">
    <location>
        <begin position="146"/>
        <end position="164"/>
    </location>
</feature>
<dbReference type="Proteomes" id="UP000054144">
    <property type="component" value="Unassembled WGS sequence"/>
</dbReference>
<protein>
    <submittedName>
        <fullName evidence="2">Uncharacterized protein</fullName>
    </submittedName>
</protein>
<dbReference type="OrthoDB" id="3358646at2759"/>
<evidence type="ECO:0000313" key="2">
    <source>
        <dbReference type="EMBL" id="KIY45416.1"/>
    </source>
</evidence>
<feature type="compositionally biased region" description="Polar residues" evidence="1">
    <location>
        <begin position="462"/>
        <end position="479"/>
    </location>
</feature>
<feature type="compositionally biased region" description="Basic and acidic residues" evidence="1">
    <location>
        <begin position="540"/>
        <end position="556"/>
    </location>
</feature>
<feature type="region of interest" description="Disordered" evidence="1">
    <location>
        <begin position="367"/>
        <end position="388"/>
    </location>
</feature>
<evidence type="ECO:0000256" key="1">
    <source>
        <dbReference type="SAM" id="MobiDB-lite"/>
    </source>
</evidence>
<feature type="compositionally biased region" description="Basic and acidic residues" evidence="1">
    <location>
        <begin position="923"/>
        <end position="933"/>
    </location>
</feature>
<dbReference type="AlphaFoldDB" id="A0A0D7A681"/>
<feature type="region of interest" description="Disordered" evidence="1">
    <location>
        <begin position="780"/>
        <end position="933"/>
    </location>
</feature>
<gene>
    <name evidence="2" type="ORF">FISHEDRAFT_76597</name>
</gene>
<proteinExistence type="predicted"/>
<evidence type="ECO:0000313" key="3">
    <source>
        <dbReference type="Proteomes" id="UP000054144"/>
    </source>
</evidence>
<dbReference type="PANTHER" id="PTHR38696:SF1">
    <property type="entry name" value="MEDIATOR OF RNA POLYMERASE II TRANSCRIPTION SUBUNIT 13"/>
    <property type="match status" value="1"/>
</dbReference>
<feature type="compositionally biased region" description="Basic residues" evidence="1">
    <location>
        <begin position="872"/>
        <end position="889"/>
    </location>
</feature>
<feature type="compositionally biased region" description="Polar residues" evidence="1">
    <location>
        <begin position="842"/>
        <end position="851"/>
    </location>
</feature>
<organism evidence="2 3">
    <name type="scientific">Fistulina hepatica ATCC 64428</name>
    <dbReference type="NCBI Taxonomy" id="1128425"/>
    <lineage>
        <taxon>Eukaryota</taxon>
        <taxon>Fungi</taxon>
        <taxon>Dikarya</taxon>
        <taxon>Basidiomycota</taxon>
        <taxon>Agaricomycotina</taxon>
        <taxon>Agaricomycetes</taxon>
        <taxon>Agaricomycetidae</taxon>
        <taxon>Agaricales</taxon>
        <taxon>Fistulinaceae</taxon>
        <taxon>Fistulina</taxon>
    </lineage>
</organism>
<sequence length="933" mass="101214">MALDAPDPVFTPRKEFIRDKSSPPNVFSLLALASSNAIRLYSFSPTLIVSMRRLLEEWEHVLTFRTSEDGTMVEFILEGKPWSSPKSISSERLLLAILTTIYQYGYSFLSTIDYGREPDDRLVMAFSRPQPDVRDSVGHTRGPSLDVRRPASDVRGPSFDKRGPSPETLGPADLSPSPFLDAASSLSDFRPSRMPFALSFPSTTVLRVIAPPLNFTPAVLAAVRGSWPRGIDSEKKIGENCFEFKLKGYKWFQQDNFAVDSLKHILGLLTSLDAHSFTLLTSLTLANSRSRVKDLWIFTSPVDLPESLAPSVLNPSPDLRMRTTLELYRNQTPEPLKYTPIFPQTTRKLQNDNQVRVATEGLPHAGLTNEHASTASPPQPAPLSPVPRVLRKPAPRAQVPVSIISTDLVAGPRPSGEAPSDVINMTGVGAGKQAVVVPPVAVINDSGQSPIEDMSLHPPTVIYSTSPSGPVTAQPTATSAIEKLESSLPSTRFSPPPNERPSSRGSCGDGFFTRHAIAPSRVDDAEQVRQMQCPGQSPEEQDRRVLSDSDGNPDRYRQEATQEIIASQNKALTPAETPDASGSEIVALPPGPSPPLLHSNVFRDSGCDATPFHEFEGSPLREVDTFFGVRDTVLSTGTESTRIIPIQWTGPNPEQMPPTPLREIADERPSPSIPGAWASTPSERKGPLAQVPIDVHEDSPINRPAPVDISGAGFRRSPSQCGPDLNVQEVKGRVASPELRRPDVQRESEVGLIEAVATRPDKVPSGEVVNAGKTVEELTHTRIKAPKIDTSIGPESATPVSSSTRGWVLVNVEGQPNPVDAESTTAATRLSPPAGVPAVTGSDASKITSDTSESHTTDASQSPTATDSEKSKPRRWLSRRGSKKSKSKPAAKETKAPVRQDSLRKPKTSLRERLRLLGTPEASRNEDKRRSLD</sequence>
<dbReference type="EMBL" id="KN882048">
    <property type="protein sequence ID" value="KIY45416.1"/>
    <property type="molecule type" value="Genomic_DNA"/>
</dbReference>